<gene>
    <name evidence="1" type="ORF">SAMN05216193_10123</name>
</gene>
<dbReference type="EMBL" id="FNIJ01000001">
    <property type="protein sequence ID" value="SDN07519.1"/>
    <property type="molecule type" value="Genomic_DNA"/>
</dbReference>
<protein>
    <recommendedName>
        <fullName evidence="3">General secretion pathway protein K</fullName>
    </recommendedName>
</protein>
<proteinExistence type="predicted"/>
<evidence type="ECO:0000313" key="2">
    <source>
        <dbReference type="Proteomes" id="UP000242957"/>
    </source>
</evidence>
<dbReference type="AlphaFoldDB" id="A0A1G9YEF2"/>
<name>A0A1G9YEF2_9PSED</name>
<dbReference type="Proteomes" id="UP000242957">
    <property type="component" value="Unassembled WGS sequence"/>
</dbReference>
<accession>A0A1G9YEF2</accession>
<reference evidence="2" key="1">
    <citation type="submission" date="2016-10" db="EMBL/GenBank/DDBJ databases">
        <authorList>
            <person name="Varghese N."/>
            <person name="Submissions S."/>
        </authorList>
    </citation>
    <scope>NUCLEOTIDE SEQUENCE [LARGE SCALE GENOMIC DNA]</scope>
    <source>
        <strain evidence="2">JCM 21621</strain>
    </source>
</reference>
<sequence length="327" mass="35428">MLVGVIWFLAVMALVVGGAVLWIERGLDGVEAERQLLQREIGERSMLSRLTWLISTNRLTVAGQTTPDSVASQTTDMDASSLPVGAELPLDGREYCLANGWCFTLMDHAARLSLSAGTPATLTSLLVGLGVPAESTPQMLLDLGLYMRARAAFGGEGAISARLLRSPMEVFVLPSWRRWEDLLVARGWCDFVSVNEAGLNLNTVDPALLSLAFGFPAESASRLLAIRTDHPIMMSSDVAAVFGIHAGNLPEDGWSRLASSILLIRLRPANAVARYEYQLNFGADELHQSPWQFLQRRSLQANVPDATNQRIVHDTPGVLAAPLVASP</sequence>
<keyword evidence="2" id="KW-1185">Reference proteome</keyword>
<evidence type="ECO:0000313" key="1">
    <source>
        <dbReference type="EMBL" id="SDN07519.1"/>
    </source>
</evidence>
<organism evidence="1 2">
    <name type="scientific">Pseudomonas jinjuensis</name>
    <dbReference type="NCBI Taxonomy" id="198616"/>
    <lineage>
        <taxon>Bacteria</taxon>
        <taxon>Pseudomonadati</taxon>
        <taxon>Pseudomonadota</taxon>
        <taxon>Gammaproteobacteria</taxon>
        <taxon>Pseudomonadales</taxon>
        <taxon>Pseudomonadaceae</taxon>
        <taxon>Pseudomonas</taxon>
    </lineage>
</organism>
<dbReference type="STRING" id="198616.SAMN05216193_10123"/>
<evidence type="ECO:0008006" key="3">
    <source>
        <dbReference type="Google" id="ProtNLM"/>
    </source>
</evidence>